<evidence type="ECO:0000259" key="8">
    <source>
        <dbReference type="Pfam" id="PF00172"/>
    </source>
</evidence>
<protein>
    <recommendedName>
        <fullName evidence="8">Zn(2)-C6 fungal-type domain-containing protein</fullName>
    </recommendedName>
</protein>
<dbReference type="InterPro" id="IPR036864">
    <property type="entry name" value="Zn2-C6_fun-type_DNA-bd_sf"/>
</dbReference>
<dbReference type="GO" id="GO:0003677">
    <property type="term" value="F:DNA binding"/>
    <property type="evidence" value="ECO:0007669"/>
    <property type="project" value="UniProtKB-KW"/>
</dbReference>
<evidence type="ECO:0000256" key="6">
    <source>
        <dbReference type="ARBA" id="ARBA00023242"/>
    </source>
</evidence>
<sequence length="510" mass="57772">MVALRAARHIKCDEGKPICKKCSAGQLKCTYVDSPRKGKGKSNSELQTPSEASSPPLPSPGHALNLMELSGDDATCFDFFRNVMIPKLSGFFEAEFFQHTVLQLSFSEPAIWHALLAITSFALPKEYFEPDRKGKQTFPVFSRRFALDHYNKAVERLHGTMSQGELPVEVILTACLSFSILEIAFKNIQGAITHLQAGLRVLYSWKANHGEQNVTIDTYLTPIFEDFMIRAITYGWTNLSTEKHTYQPELERQAYFSNVREARISLLQIQRFGLEAARTFEMHKVDQSLGALTAGSSEEQRSQFVDSLQQWSQNFEKLLSTLRISQLDAKEVYAINTLRFQQKLAAIYIPYKFDNDETKFDSHVQDFEDALETAEFLCSSTNGTASEGESCQDLMFVGMHCPQVFVIITKCRNPVLRRRGLVLLKALPRGEDIRARTVVPEVAERVIAIEEEGLEGLRDAKGLVVPSDWARVHDINVISELAGDPKRCVVQFRLKGRDGVWYHREDEFVL</sequence>
<proteinExistence type="predicted"/>
<keyword evidence="2" id="KW-0862">Zinc</keyword>
<keyword evidence="6" id="KW-0539">Nucleus</keyword>
<dbReference type="PANTHER" id="PTHR36206">
    <property type="entry name" value="ASPERCRYPTIN BIOSYNTHESIS CLUSTER-SPECIFIC TRANSCRIPTION REGULATOR ATNN-RELATED"/>
    <property type="match status" value="1"/>
</dbReference>
<dbReference type="EMBL" id="JAAMPI010001160">
    <property type="protein sequence ID" value="KAF4626400.1"/>
    <property type="molecule type" value="Genomic_DNA"/>
</dbReference>
<gene>
    <name evidence="9" type="ORF">G7Y89_g11763</name>
</gene>
<evidence type="ECO:0000256" key="7">
    <source>
        <dbReference type="SAM" id="MobiDB-lite"/>
    </source>
</evidence>
<evidence type="ECO:0000313" key="10">
    <source>
        <dbReference type="Proteomes" id="UP000566819"/>
    </source>
</evidence>
<evidence type="ECO:0000256" key="4">
    <source>
        <dbReference type="ARBA" id="ARBA00023125"/>
    </source>
</evidence>
<dbReference type="InterPro" id="IPR001138">
    <property type="entry name" value="Zn2Cys6_DnaBD"/>
</dbReference>
<dbReference type="GO" id="GO:0000981">
    <property type="term" value="F:DNA-binding transcription factor activity, RNA polymerase II-specific"/>
    <property type="evidence" value="ECO:0007669"/>
    <property type="project" value="InterPro"/>
</dbReference>
<comment type="caution">
    <text evidence="9">The sequence shown here is derived from an EMBL/GenBank/DDBJ whole genome shotgun (WGS) entry which is preliminary data.</text>
</comment>
<dbReference type="OrthoDB" id="2593732at2759"/>
<dbReference type="Pfam" id="PF11951">
    <property type="entry name" value="Fungal_trans_2"/>
    <property type="match status" value="1"/>
</dbReference>
<evidence type="ECO:0000313" key="9">
    <source>
        <dbReference type="EMBL" id="KAF4626400.1"/>
    </source>
</evidence>
<evidence type="ECO:0000256" key="3">
    <source>
        <dbReference type="ARBA" id="ARBA00023015"/>
    </source>
</evidence>
<dbReference type="Proteomes" id="UP000566819">
    <property type="component" value="Unassembled WGS sequence"/>
</dbReference>
<feature type="region of interest" description="Disordered" evidence="7">
    <location>
        <begin position="35"/>
        <end position="62"/>
    </location>
</feature>
<evidence type="ECO:0000256" key="1">
    <source>
        <dbReference type="ARBA" id="ARBA00022723"/>
    </source>
</evidence>
<keyword evidence="5" id="KW-0804">Transcription</keyword>
<organism evidence="9 10">
    <name type="scientific">Cudoniella acicularis</name>
    <dbReference type="NCBI Taxonomy" id="354080"/>
    <lineage>
        <taxon>Eukaryota</taxon>
        <taxon>Fungi</taxon>
        <taxon>Dikarya</taxon>
        <taxon>Ascomycota</taxon>
        <taxon>Pezizomycotina</taxon>
        <taxon>Leotiomycetes</taxon>
        <taxon>Helotiales</taxon>
        <taxon>Tricladiaceae</taxon>
        <taxon>Cudoniella</taxon>
    </lineage>
</organism>
<dbReference type="Gene3D" id="4.10.240.10">
    <property type="entry name" value="Zn(2)-C6 fungal-type DNA-binding domain"/>
    <property type="match status" value="1"/>
</dbReference>
<evidence type="ECO:0000256" key="2">
    <source>
        <dbReference type="ARBA" id="ARBA00022833"/>
    </source>
</evidence>
<accession>A0A8H4VZV1</accession>
<dbReference type="GO" id="GO:0008270">
    <property type="term" value="F:zinc ion binding"/>
    <property type="evidence" value="ECO:0007669"/>
    <property type="project" value="InterPro"/>
</dbReference>
<dbReference type="PANTHER" id="PTHR36206:SF12">
    <property type="entry name" value="ASPERCRYPTIN BIOSYNTHESIS CLUSTER-SPECIFIC TRANSCRIPTION REGULATOR ATNN-RELATED"/>
    <property type="match status" value="1"/>
</dbReference>
<keyword evidence="4" id="KW-0238">DNA-binding</keyword>
<feature type="domain" description="Zn(2)-C6 fungal-type" evidence="8">
    <location>
        <begin position="8"/>
        <end position="37"/>
    </location>
</feature>
<evidence type="ECO:0000256" key="5">
    <source>
        <dbReference type="ARBA" id="ARBA00023163"/>
    </source>
</evidence>
<keyword evidence="10" id="KW-1185">Reference proteome</keyword>
<dbReference type="Pfam" id="PF00172">
    <property type="entry name" value="Zn_clus"/>
    <property type="match status" value="1"/>
</dbReference>
<dbReference type="InterPro" id="IPR052360">
    <property type="entry name" value="Transcr_Regulatory_Proteins"/>
</dbReference>
<keyword evidence="3" id="KW-0805">Transcription regulation</keyword>
<dbReference type="CDD" id="cd00067">
    <property type="entry name" value="GAL4"/>
    <property type="match status" value="1"/>
</dbReference>
<reference evidence="9 10" key="1">
    <citation type="submission" date="2020-03" db="EMBL/GenBank/DDBJ databases">
        <title>Draft Genome Sequence of Cudoniella acicularis.</title>
        <authorList>
            <person name="Buettner E."/>
            <person name="Kellner H."/>
        </authorList>
    </citation>
    <scope>NUCLEOTIDE SEQUENCE [LARGE SCALE GENOMIC DNA]</scope>
    <source>
        <strain evidence="9 10">DSM 108380</strain>
    </source>
</reference>
<dbReference type="SUPFAM" id="SSF57701">
    <property type="entry name" value="Zn2/Cys6 DNA-binding domain"/>
    <property type="match status" value="1"/>
</dbReference>
<dbReference type="AlphaFoldDB" id="A0A8H4VZV1"/>
<keyword evidence="1" id="KW-0479">Metal-binding</keyword>
<name>A0A8H4VZV1_9HELO</name>
<dbReference type="InterPro" id="IPR021858">
    <property type="entry name" value="Fun_TF"/>
</dbReference>